<dbReference type="GO" id="GO:0003735">
    <property type="term" value="F:structural constituent of ribosome"/>
    <property type="evidence" value="ECO:0007669"/>
    <property type="project" value="InterPro"/>
</dbReference>
<sequence length="159" mass="17863">MRHRNAGFKLGRNTSHRRAMLRNLVTSIILMDRVETTITKCKATRPLVEKMITLGKRGDVHARRQAAAYLMTPESVDRLFAVVAPRYGARNGGYLRIIRSGARKGDAAEMAFIELLGAEHELNEKAQKRAEARTKKREELAKQMEERGPGEAPDPNAEP</sequence>
<evidence type="ECO:0000313" key="7">
    <source>
        <dbReference type="EMBL" id="XBH10699.1"/>
    </source>
</evidence>
<keyword evidence="2 4" id="KW-0689">Ribosomal protein</keyword>
<accession>A0AAU7CYY9</accession>
<dbReference type="Gene3D" id="3.90.1030.10">
    <property type="entry name" value="Ribosomal protein L17"/>
    <property type="match status" value="1"/>
</dbReference>
<dbReference type="InterPro" id="IPR000456">
    <property type="entry name" value="Ribosomal_bL17"/>
</dbReference>
<evidence type="ECO:0000256" key="5">
    <source>
        <dbReference type="RuleBase" id="RU000660"/>
    </source>
</evidence>
<dbReference type="InterPro" id="IPR036373">
    <property type="entry name" value="Ribosomal_bL17_sf"/>
</dbReference>
<dbReference type="HAMAP" id="MF_01368">
    <property type="entry name" value="Ribosomal_bL17"/>
    <property type="match status" value="1"/>
</dbReference>
<keyword evidence="3 4" id="KW-0687">Ribonucleoprotein</keyword>
<comment type="subunit">
    <text evidence="4">Part of the 50S ribosomal subunit. Contacts protein L32.</text>
</comment>
<accession>A0AAU7DAJ5</accession>
<organism evidence="7">
    <name type="scientific">Edaphobacter paludis</name>
    <dbReference type="NCBI Taxonomy" id="3035702"/>
    <lineage>
        <taxon>Bacteria</taxon>
        <taxon>Pseudomonadati</taxon>
        <taxon>Acidobacteriota</taxon>
        <taxon>Terriglobia</taxon>
        <taxon>Terriglobales</taxon>
        <taxon>Acidobacteriaceae</taxon>
        <taxon>Edaphobacter</taxon>
    </lineage>
</organism>
<evidence type="ECO:0000256" key="3">
    <source>
        <dbReference type="ARBA" id="ARBA00023274"/>
    </source>
</evidence>
<proteinExistence type="inferred from homology"/>
<dbReference type="PANTHER" id="PTHR14413:SF16">
    <property type="entry name" value="LARGE RIBOSOMAL SUBUNIT PROTEIN BL17M"/>
    <property type="match status" value="1"/>
</dbReference>
<dbReference type="GO" id="GO:0022625">
    <property type="term" value="C:cytosolic large ribosomal subunit"/>
    <property type="evidence" value="ECO:0007669"/>
    <property type="project" value="TreeGrafter"/>
</dbReference>
<feature type="compositionally biased region" description="Basic and acidic residues" evidence="6">
    <location>
        <begin position="124"/>
        <end position="149"/>
    </location>
</feature>
<evidence type="ECO:0000313" key="8">
    <source>
        <dbReference type="EMBL" id="XBH14128.1"/>
    </source>
</evidence>
<protein>
    <recommendedName>
        <fullName evidence="4">Large ribosomal subunit protein bL17</fullName>
    </recommendedName>
</protein>
<evidence type="ECO:0000256" key="6">
    <source>
        <dbReference type="SAM" id="MobiDB-lite"/>
    </source>
</evidence>
<dbReference type="PANTHER" id="PTHR14413">
    <property type="entry name" value="RIBOSOMAL PROTEIN L17"/>
    <property type="match status" value="1"/>
</dbReference>
<dbReference type="EMBL" id="CP121194">
    <property type="protein sequence ID" value="XBH10699.1"/>
    <property type="molecule type" value="Genomic_DNA"/>
</dbReference>
<gene>
    <name evidence="4 7" type="primary">rplQ</name>
    <name evidence="7" type="ORF">P4G45_02945</name>
    <name evidence="8" type="ORF">P8936_02920</name>
</gene>
<evidence type="ECO:0000256" key="4">
    <source>
        <dbReference type="HAMAP-Rule" id="MF_01368"/>
    </source>
</evidence>
<dbReference type="Pfam" id="PF01196">
    <property type="entry name" value="Ribosomal_L17"/>
    <property type="match status" value="1"/>
</dbReference>
<dbReference type="NCBIfam" id="TIGR00059">
    <property type="entry name" value="L17"/>
    <property type="match status" value="1"/>
</dbReference>
<reference evidence="7" key="1">
    <citation type="submission" date="2023-03" db="EMBL/GenBank/DDBJ databases">
        <title>Edaphobacter sp.</title>
        <authorList>
            <person name="Huber K.J."/>
            <person name="Papendorf J."/>
            <person name="Pilke C."/>
            <person name="Bunk B."/>
            <person name="Sproeer C."/>
            <person name="Pester M."/>
        </authorList>
    </citation>
    <scope>NUCLEOTIDE SEQUENCE</scope>
    <source>
        <strain evidence="7">DSM 109919</strain>
        <strain evidence="8">DSM 109920</strain>
    </source>
</reference>
<name>A0AAU7CYY9_9BACT</name>
<dbReference type="EMBL" id="CP121195">
    <property type="protein sequence ID" value="XBH14128.1"/>
    <property type="molecule type" value="Genomic_DNA"/>
</dbReference>
<dbReference type="SUPFAM" id="SSF64263">
    <property type="entry name" value="Prokaryotic ribosomal protein L17"/>
    <property type="match status" value="1"/>
</dbReference>
<evidence type="ECO:0000256" key="2">
    <source>
        <dbReference type="ARBA" id="ARBA00022980"/>
    </source>
</evidence>
<feature type="region of interest" description="Disordered" evidence="6">
    <location>
        <begin position="124"/>
        <end position="159"/>
    </location>
</feature>
<dbReference type="KEGG" id="epl:P4G45_02945"/>
<dbReference type="AlphaFoldDB" id="A0AAU7CYY9"/>
<dbReference type="RefSeq" id="WP_373694150.1">
    <property type="nucleotide sequence ID" value="NZ_CP121194.1"/>
</dbReference>
<dbReference type="GO" id="GO:0006412">
    <property type="term" value="P:translation"/>
    <property type="evidence" value="ECO:0007669"/>
    <property type="project" value="UniProtKB-UniRule"/>
</dbReference>
<comment type="similarity">
    <text evidence="1 4 5">Belongs to the bacterial ribosomal protein bL17 family.</text>
</comment>
<evidence type="ECO:0000256" key="1">
    <source>
        <dbReference type="ARBA" id="ARBA00008777"/>
    </source>
</evidence>